<keyword evidence="2" id="KW-1185">Reference proteome</keyword>
<evidence type="ECO:0000313" key="2">
    <source>
        <dbReference type="Proteomes" id="UP000018763"/>
    </source>
</evidence>
<dbReference type="GeneID" id="43449781"/>
<protein>
    <submittedName>
        <fullName evidence="1">Uncharacterized protein</fullName>
    </submittedName>
</protein>
<gene>
    <name evidence="1" type="ORF">D174_09805</name>
</gene>
<reference evidence="1 2" key="1">
    <citation type="journal article" date="2014" name="Genome Announc.">
        <title>Complete Genome Sequence of Sterol-Transforming Mycobacterium neoaurum Strain VKM Ac-1815D.</title>
        <authorList>
            <person name="Shtratnikova V.Y."/>
            <person name="Bragin E.Y."/>
            <person name="Dovbnya D.V."/>
            <person name="Pekov Y.A."/>
            <person name="Schelkunov M.I."/>
            <person name="Strizhov N."/>
            <person name="Ivashina T.V."/>
            <person name="Ashapkin V.V."/>
            <person name="Donova M.V."/>
        </authorList>
    </citation>
    <scope>NUCLEOTIDE SEQUENCE [LARGE SCALE GENOMIC DNA]</scope>
    <source>
        <strain evidence="1 2">VKM Ac-1815D</strain>
    </source>
</reference>
<name>V5XA18_MYCNE</name>
<dbReference type="RefSeq" id="WP_019514470.1">
    <property type="nucleotide sequence ID" value="NC_023036.2"/>
</dbReference>
<accession>V5XA18</accession>
<dbReference type="EMBL" id="CP006936">
    <property type="protein sequence ID" value="AHC24852.1"/>
    <property type="molecule type" value="Genomic_DNA"/>
</dbReference>
<dbReference type="AlphaFoldDB" id="V5XA18"/>
<proteinExistence type="predicted"/>
<sequence>MTATNFVEPYEIDPGDAPKTALKSMAVNLGLQPNIGVTITKALTEVDELLNGTGGIPWGRIGIAAAGLALIAAGPIGLAAAAPASAFVAAAITGGPAALGPGGMMGGVATIGALAASGAGVVAGAALGGSNAEIFALNVTQLTLRVAAEYALRLIDVRSDADMWSQLTSLETRISAELNCVPAFSDSKSSRVQQLRSAQDAVIKLLGFVGDKKIGGATALEASSAGK</sequence>
<evidence type="ECO:0000313" key="1">
    <source>
        <dbReference type="EMBL" id="AHC24852.1"/>
    </source>
</evidence>
<dbReference type="Proteomes" id="UP000018763">
    <property type="component" value="Chromosome"/>
</dbReference>
<organism evidence="1 2">
    <name type="scientific">Mycolicibacterium neoaurum VKM Ac-1815D</name>
    <dbReference type="NCBI Taxonomy" id="700508"/>
    <lineage>
        <taxon>Bacteria</taxon>
        <taxon>Bacillati</taxon>
        <taxon>Actinomycetota</taxon>
        <taxon>Actinomycetes</taxon>
        <taxon>Mycobacteriales</taxon>
        <taxon>Mycobacteriaceae</taxon>
        <taxon>Mycolicibacterium</taxon>
    </lineage>
</organism>